<dbReference type="Pfam" id="PF12680">
    <property type="entry name" value="SnoaL_2"/>
    <property type="match status" value="1"/>
</dbReference>
<dbReference type="InterPro" id="IPR037401">
    <property type="entry name" value="SnoaL-like"/>
</dbReference>
<dbReference type="Proteomes" id="UP000258927">
    <property type="component" value="Chromosome"/>
</dbReference>
<keyword evidence="3" id="KW-1185">Reference proteome</keyword>
<dbReference type="InterPro" id="IPR032710">
    <property type="entry name" value="NTF2-like_dom_sf"/>
</dbReference>
<evidence type="ECO:0000313" key="3">
    <source>
        <dbReference type="Proteomes" id="UP000258927"/>
    </source>
</evidence>
<evidence type="ECO:0000313" key="2">
    <source>
        <dbReference type="EMBL" id="AVX03464.1"/>
    </source>
</evidence>
<dbReference type="STRING" id="1122213.GCA_000423365_01855"/>
<reference evidence="2 3" key="1">
    <citation type="submission" date="2017-05" db="EMBL/GenBank/DDBJ databases">
        <title>Genome Analysis of Maritalea myrionectae HL2708#5.</title>
        <authorList>
            <consortium name="Cotde Inc.-PKNU"/>
            <person name="Jang D."/>
            <person name="Oh H.-M."/>
        </authorList>
    </citation>
    <scope>NUCLEOTIDE SEQUENCE [LARGE SCALE GENOMIC DNA]</scope>
    <source>
        <strain evidence="2 3">HL2708#5</strain>
    </source>
</reference>
<evidence type="ECO:0000259" key="1">
    <source>
        <dbReference type="Pfam" id="PF12680"/>
    </source>
</evidence>
<dbReference type="Gene3D" id="3.10.450.50">
    <property type="match status" value="1"/>
</dbReference>
<feature type="domain" description="SnoaL-like" evidence="1">
    <location>
        <begin position="15"/>
        <end position="114"/>
    </location>
</feature>
<name>A0A2R4MBZ9_9HYPH</name>
<proteinExistence type="predicted"/>
<protein>
    <recommendedName>
        <fullName evidence="1">SnoaL-like domain-containing protein</fullName>
    </recommendedName>
</protein>
<sequence length="125" mass="13780">MQLDTDTQSPHTPLVAKLYTAVDAMNATDIVALVDENVQFRLGNFDAISGRDAVEEANVGFFETILAMHHTITGIWSSGDTVFCEGRVHYTRKDKSTHEVPFAARLGLNGAKIIDYYVYVDISGL</sequence>
<dbReference type="EMBL" id="CP021330">
    <property type="protein sequence ID" value="AVX03464.1"/>
    <property type="molecule type" value="Genomic_DNA"/>
</dbReference>
<gene>
    <name evidence="2" type="ORF">MXMO3_00933</name>
</gene>
<accession>A0A2R4MBZ9</accession>
<dbReference type="SUPFAM" id="SSF54427">
    <property type="entry name" value="NTF2-like"/>
    <property type="match status" value="1"/>
</dbReference>
<dbReference type="AlphaFoldDB" id="A0A2R4MBZ9"/>
<dbReference type="RefSeq" id="WP_117395102.1">
    <property type="nucleotide sequence ID" value="NZ_CP021330.1"/>
</dbReference>
<organism evidence="2 3">
    <name type="scientific">Maritalea myrionectae</name>
    <dbReference type="NCBI Taxonomy" id="454601"/>
    <lineage>
        <taxon>Bacteria</taxon>
        <taxon>Pseudomonadati</taxon>
        <taxon>Pseudomonadota</taxon>
        <taxon>Alphaproteobacteria</taxon>
        <taxon>Hyphomicrobiales</taxon>
        <taxon>Devosiaceae</taxon>
        <taxon>Maritalea</taxon>
    </lineage>
</organism>
<dbReference type="KEGG" id="mmyr:MXMO3_00933"/>